<evidence type="ECO:0000313" key="2">
    <source>
        <dbReference type="EMBL" id="KAF8878027.1"/>
    </source>
</evidence>
<dbReference type="Pfam" id="PF20236">
    <property type="entry name" value="DUF6593"/>
    <property type="match status" value="1"/>
</dbReference>
<comment type="caution">
    <text evidence="2">The sequence shown here is derived from an EMBL/GenBank/DDBJ whole genome shotgun (WGS) entry which is preliminary data.</text>
</comment>
<gene>
    <name evidence="2" type="ORF">CPB84DRAFT_1794486</name>
</gene>
<proteinExistence type="predicted"/>
<dbReference type="Proteomes" id="UP000724874">
    <property type="component" value="Unassembled WGS sequence"/>
</dbReference>
<evidence type="ECO:0000259" key="1">
    <source>
        <dbReference type="Pfam" id="PF20236"/>
    </source>
</evidence>
<evidence type="ECO:0000313" key="3">
    <source>
        <dbReference type="Proteomes" id="UP000724874"/>
    </source>
</evidence>
<protein>
    <recommendedName>
        <fullName evidence="1">DUF6593 domain-containing protein</fullName>
    </recommendedName>
</protein>
<accession>A0A9P5THV0</accession>
<organism evidence="2 3">
    <name type="scientific">Gymnopilus junonius</name>
    <name type="common">Spectacular rustgill mushroom</name>
    <name type="synonym">Gymnopilus spectabilis subsp. junonius</name>
    <dbReference type="NCBI Taxonomy" id="109634"/>
    <lineage>
        <taxon>Eukaryota</taxon>
        <taxon>Fungi</taxon>
        <taxon>Dikarya</taxon>
        <taxon>Basidiomycota</taxon>
        <taxon>Agaricomycotina</taxon>
        <taxon>Agaricomycetes</taxon>
        <taxon>Agaricomycetidae</taxon>
        <taxon>Agaricales</taxon>
        <taxon>Agaricineae</taxon>
        <taxon>Hymenogastraceae</taxon>
        <taxon>Gymnopilus</taxon>
    </lineage>
</organism>
<dbReference type="InterPro" id="IPR046528">
    <property type="entry name" value="DUF6593"/>
</dbReference>
<sequence>MYDRRFFHVTRQPGHTTTKIYEMNHRASRYRNTLPFAREAIIHLEFQPDETLGTVSFFKASYQGTIPMSRYLKKTAFFGPSLSRKFTASDGHEYKWGFRMFAGQEWSLTTMDNGLVAHYDLKPSSVRTYDVSGNNLIIYEPFAHLVSEILASFLIMRHIAQFNL</sequence>
<dbReference type="AlphaFoldDB" id="A0A9P5THV0"/>
<dbReference type="EMBL" id="JADNYJ010000163">
    <property type="protein sequence ID" value="KAF8878027.1"/>
    <property type="molecule type" value="Genomic_DNA"/>
</dbReference>
<name>A0A9P5THV0_GYMJU</name>
<keyword evidence="3" id="KW-1185">Reference proteome</keyword>
<feature type="domain" description="DUF6593" evidence="1">
    <location>
        <begin position="7"/>
        <end position="158"/>
    </location>
</feature>
<dbReference type="OrthoDB" id="2910790at2759"/>
<reference evidence="2" key="1">
    <citation type="submission" date="2020-11" db="EMBL/GenBank/DDBJ databases">
        <authorList>
            <consortium name="DOE Joint Genome Institute"/>
            <person name="Ahrendt S."/>
            <person name="Riley R."/>
            <person name="Andreopoulos W."/>
            <person name="LaButti K."/>
            <person name="Pangilinan J."/>
            <person name="Ruiz-duenas F.J."/>
            <person name="Barrasa J.M."/>
            <person name="Sanchez-Garcia M."/>
            <person name="Camarero S."/>
            <person name="Miyauchi S."/>
            <person name="Serrano A."/>
            <person name="Linde D."/>
            <person name="Babiker R."/>
            <person name="Drula E."/>
            <person name="Ayuso-Fernandez I."/>
            <person name="Pacheco R."/>
            <person name="Padilla G."/>
            <person name="Ferreira P."/>
            <person name="Barriuso J."/>
            <person name="Kellner H."/>
            <person name="Castanera R."/>
            <person name="Alfaro M."/>
            <person name="Ramirez L."/>
            <person name="Pisabarro A.G."/>
            <person name="Kuo A."/>
            <person name="Tritt A."/>
            <person name="Lipzen A."/>
            <person name="He G."/>
            <person name="Yan M."/>
            <person name="Ng V."/>
            <person name="Cullen D."/>
            <person name="Martin F."/>
            <person name="Rosso M.-N."/>
            <person name="Henrissat B."/>
            <person name="Hibbett D."/>
            <person name="Martinez A.T."/>
            <person name="Grigoriev I.V."/>
        </authorList>
    </citation>
    <scope>NUCLEOTIDE SEQUENCE</scope>
    <source>
        <strain evidence="2">AH 44721</strain>
    </source>
</reference>